<feature type="domain" description="Transposase IS204/IS1001/IS1096/IS1165 helix-turn-helix" evidence="2">
    <location>
        <begin position="93"/>
        <end position="141"/>
    </location>
</feature>
<evidence type="ECO:0000259" key="2">
    <source>
        <dbReference type="Pfam" id="PF13542"/>
    </source>
</evidence>
<dbReference type="Pfam" id="PF14690">
    <property type="entry name" value="Zn_ribbon_ISL3"/>
    <property type="match status" value="1"/>
</dbReference>
<dbReference type="NCBIfam" id="NF033550">
    <property type="entry name" value="transpos_ISL3"/>
    <property type="match status" value="1"/>
</dbReference>
<dbReference type="InterPro" id="IPR047951">
    <property type="entry name" value="Transpos_ISL3"/>
</dbReference>
<dbReference type="Pfam" id="PF13542">
    <property type="entry name" value="HTH_Tnp_ISL3"/>
    <property type="match status" value="1"/>
</dbReference>
<evidence type="ECO:0000259" key="1">
    <source>
        <dbReference type="Pfam" id="PF01610"/>
    </source>
</evidence>
<dbReference type="InterPro" id="IPR002560">
    <property type="entry name" value="Transposase_DDE"/>
</dbReference>
<dbReference type="KEGG" id="wna:KA717_11520"/>
<feature type="domain" description="Transposase IS204/IS1001/IS1096/IS1165 zinc-finger" evidence="3">
    <location>
        <begin position="43"/>
        <end position="87"/>
    </location>
</feature>
<gene>
    <name evidence="4" type="ORF">KA717_11520</name>
</gene>
<reference evidence="4" key="1">
    <citation type="submission" date="2021-04" db="EMBL/GenBank/DDBJ databases">
        <title>Genome sequence of Woronichinia naegeliana from Washington state freshwater lake bloom.</title>
        <authorList>
            <person name="Dreher T.W."/>
        </authorList>
    </citation>
    <scope>NUCLEOTIDE SEQUENCE</scope>
    <source>
        <strain evidence="4">WA131</strain>
    </source>
</reference>
<dbReference type="PANTHER" id="PTHR33498">
    <property type="entry name" value="TRANSPOSASE FOR INSERTION SEQUENCE ELEMENT IS1557"/>
    <property type="match status" value="1"/>
</dbReference>
<dbReference type="PANTHER" id="PTHR33498:SF1">
    <property type="entry name" value="TRANSPOSASE FOR INSERTION SEQUENCE ELEMENT IS1557"/>
    <property type="match status" value="1"/>
</dbReference>
<proteinExistence type="predicted"/>
<evidence type="ECO:0000313" key="4">
    <source>
        <dbReference type="EMBL" id="UXE63225.1"/>
    </source>
</evidence>
<feature type="domain" description="Transposase IS204/IS1001/IS1096/IS1165 DDE" evidence="1">
    <location>
        <begin position="156"/>
        <end position="384"/>
    </location>
</feature>
<dbReference type="Proteomes" id="UP001065613">
    <property type="component" value="Chromosome"/>
</dbReference>
<dbReference type="AlphaFoldDB" id="A0A977L369"/>
<protein>
    <submittedName>
        <fullName evidence="4">ISL3 family transposase</fullName>
    </submittedName>
</protein>
<dbReference type="EMBL" id="CP073041">
    <property type="protein sequence ID" value="UXE63225.1"/>
    <property type="molecule type" value="Genomic_DNA"/>
</dbReference>
<dbReference type="InterPro" id="IPR032877">
    <property type="entry name" value="Transposase_HTH"/>
</dbReference>
<sequence length="390" mass="46138">MHPTTSMLFFLENLLNLPKVNIRNVIQEGKQAFLILSCQEEEVKCNYCGSLTDELHQTNNVLVRDLSISGQMVYLKVPRRKFYCKDCQRFFTENLEFMEARRKYTVRYEEYIYGRVNVSSVEQVGREESLSWDQVNGIYQRQCEAKKKDWQGVKHLGMDEIAKRKGHQNFVTVLGDIEKGELIEVIDSHQQDKIIEVLMEKELEVREGVEQVSVDMWGGFPKVIEKVFPNAVIVTDRFHVMRAVNEELNKIRKQTRLNVKIKGEKWLLLKNKEDLKEEELEKLELVLKQSARLRKAYEYKESFREIYEKVNEKEEGRLKFTEWLENAKSIYTDVISTIRRNLDSICNYFLSRTTNGAMEGINNRLKLIKRQAYGFMNFDNMRNRFLACFS</sequence>
<dbReference type="Pfam" id="PF01610">
    <property type="entry name" value="DDE_Tnp_ISL3"/>
    <property type="match status" value="1"/>
</dbReference>
<accession>A0A977L369</accession>
<organism evidence="4">
    <name type="scientific">Woronichinia naegeliana WA131</name>
    <dbReference type="NCBI Taxonomy" id="2824559"/>
    <lineage>
        <taxon>Bacteria</taxon>
        <taxon>Bacillati</taxon>
        <taxon>Cyanobacteriota</taxon>
        <taxon>Cyanophyceae</taxon>
        <taxon>Synechococcales</taxon>
        <taxon>Coelosphaeriaceae</taxon>
        <taxon>Woronichinia</taxon>
    </lineage>
</organism>
<evidence type="ECO:0000259" key="3">
    <source>
        <dbReference type="Pfam" id="PF14690"/>
    </source>
</evidence>
<dbReference type="InterPro" id="IPR029261">
    <property type="entry name" value="Transposase_Znf"/>
</dbReference>
<name>A0A977L369_9CYAN</name>